<gene>
    <name evidence="2" type="ORF">HZH66_001584</name>
</gene>
<dbReference type="EMBL" id="JACSEA010000001">
    <property type="protein sequence ID" value="KAF7412688.1"/>
    <property type="molecule type" value="Genomic_DNA"/>
</dbReference>
<name>A0A834KTP5_VESVU</name>
<reference evidence="2" key="1">
    <citation type="journal article" date="2020" name="G3 (Bethesda)">
        <title>High-Quality Assemblies for Three Invasive Social Wasps from the &lt;i&gt;Vespula&lt;/i&gt; Genus.</title>
        <authorList>
            <person name="Harrop T.W.R."/>
            <person name="Guhlin J."/>
            <person name="McLaughlin G.M."/>
            <person name="Permina E."/>
            <person name="Stockwell P."/>
            <person name="Gilligan J."/>
            <person name="Le Lec M.F."/>
            <person name="Gruber M.A.M."/>
            <person name="Quinn O."/>
            <person name="Lovegrove M."/>
            <person name="Duncan E.J."/>
            <person name="Remnant E.J."/>
            <person name="Van Eeckhoven J."/>
            <person name="Graham B."/>
            <person name="Knapp R.A."/>
            <person name="Langford K.W."/>
            <person name="Kronenberg Z."/>
            <person name="Press M.O."/>
            <person name="Eacker S.M."/>
            <person name="Wilson-Rankin E.E."/>
            <person name="Purcell J."/>
            <person name="Lester P.J."/>
            <person name="Dearden P.K."/>
        </authorList>
    </citation>
    <scope>NUCLEOTIDE SEQUENCE</scope>
    <source>
        <strain evidence="2">Marl-1</strain>
    </source>
</reference>
<evidence type="ECO:0000313" key="3">
    <source>
        <dbReference type="Proteomes" id="UP000614350"/>
    </source>
</evidence>
<feature type="transmembrane region" description="Helical" evidence="1">
    <location>
        <begin position="12"/>
        <end position="33"/>
    </location>
</feature>
<dbReference type="Proteomes" id="UP000614350">
    <property type="component" value="Unassembled WGS sequence"/>
</dbReference>
<evidence type="ECO:0000256" key="1">
    <source>
        <dbReference type="SAM" id="Phobius"/>
    </source>
</evidence>
<evidence type="ECO:0000313" key="2">
    <source>
        <dbReference type="EMBL" id="KAF7412688.1"/>
    </source>
</evidence>
<keyword evidence="1" id="KW-1133">Transmembrane helix</keyword>
<dbReference type="AlphaFoldDB" id="A0A834KTP5"/>
<accession>A0A834KTP5</accession>
<organism evidence="2 3">
    <name type="scientific">Vespula vulgaris</name>
    <name type="common">Yellow jacket</name>
    <name type="synonym">Wasp</name>
    <dbReference type="NCBI Taxonomy" id="7454"/>
    <lineage>
        <taxon>Eukaryota</taxon>
        <taxon>Metazoa</taxon>
        <taxon>Ecdysozoa</taxon>
        <taxon>Arthropoda</taxon>
        <taxon>Hexapoda</taxon>
        <taxon>Insecta</taxon>
        <taxon>Pterygota</taxon>
        <taxon>Neoptera</taxon>
        <taxon>Endopterygota</taxon>
        <taxon>Hymenoptera</taxon>
        <taxon>Apocrita</taxon>
        <taxon>Aculeata</taxon>
        <taxon>Vespoidea</taxon>
        <taxon>Vespidae</taxon>
        <taxon>Vespinae</taxon>
        <taxon>Vespula</taxon>
    </lineage>
</organism>
<comment type="caution">
    <text evidence="2">The sequence shown here is derived from an EMBL/GenBank/DDBJ whole genome shotgun (WGS) entry which is preliminary data.</text>
</comment>
<sequence length="102" mass="11889">MLVLRGIQNTNSFILLGGLLLCLVLTIQIKQIYTNNQKYNRYLGYEQYINEISQELKTVEKTANKSSIYVHHLNEILFKHREKDMKNASLSRIAKLMRGETS</sequence>
<keyword evidence="1" id="KW-0472">Membrane</keyword>
<proteinExistence type="predicted"/>
<keyword evidence="3" id="KW-1185">Reference proteome</keyword>
<protein>
    <submittedName>
        <fullName evidence="2">Uncharacterized protein</fullName>
    </submittedName>
</protein>
<keyword evidence="1" id="KW-0812">Transmembrane</keyword>